<dbReference type="InterPro" id="IPR006205">
    <property type="entry name" value="Mev_gal_kin"/>
</dbReference>
<dbReference type="InterPro" id="IPR014721">
    <property type="entry name" value="Ribsml_uS5_D2-typ_fold_subgr"/>
</dbReference>
<dbReference type="EC" id="2.7.1.36" evidence="12"/>
<protein>
    <submittedName>
        <fullName evidence="12">Mevalonate kinase</fullName>
        <ecNumber evidence="12">2.7.1.36</ecNumber>
    </submittedName>
</protein>
<reference evidence="12 13" key="1">
    <citation type="journal article" date="2015" name="Stand. Genomic Sci.">
        <title>Complete genome sequence and description of Salinispira pacifica gen. nov., sp. nov., a novel spirochaete isolated form a hypersaline microbial mat.</title>
        <authorList>
            <person name="Ben Hania W."/>
            <person name="Joseph M."/>
            <person name="Schumann P."/>
            <person name="Bunk B."/>
            <person name="Fiebig A."/>
            <person name="Sproer C."/>
            <person name="Klenk H.P."/>
            <person name="Fardeau M.L."/>
            <person name="Spring S."/>
        </authorList>
    </citation>
    <scope>NUCLEOTIDE SEQUENCE [LARGE SCALE GENOMIC DNA]</scope>
    <source>
        <strain evidence="12 13">L21-RPul-D2</strain>
    </source>
</reference>
<dbReference type="Proteomes" id="UP000018680">
    <property type="component" value="Chromosome"/>
</dbReference>
<evidence type="ECO:0000259" key="11">
    <source>
        <dbReference type="Pfam" id="PF08544"/>
    </source>
</evidence>
<dbReference type="GO" id="GO:0004496">
    <property type="term" value="F:mevalonate kinase activity"/>
    <property type="evidence" value="ECO:0007669"/>
    <property type="project" value="UniProtKB-EC"/>
</dbReference>
<evidence type="ECO:0000313" key="12">
    <source>
        <dbReference type="EMBL" id="AHC16312.1"/>
    </source>
</evidence>
<proteinExistence type="predicted"/>
<dbReference type="GO" id="GO:0005524">
    <property type="term" value="F:ATP binding"/>
    <property type="evidence" value="ECO:0007669"/>
    <property type="project" value="UniProtKB-KW"/>
</dbReference>
<evidence type="ECO:0000256" key="8">
    <source>
        <dbReference type="ARBA" id="ARBA00023098"/>
    </source>
</evidence>
<dbReference type="Gene3D" id="3.30.230.10">
    <property type="match status" value="1"/>
</dbReference>
<evidence type="ECO:0000256" key="2">
    <source>
        <dbReference type="ARBA" id="ARBA00022516"/>
    </source>
</evidence>
<dbReference type="OrthoDB" id="9764892at2"/>
<keyword evidence="2" id="KW-0444">Lipid biosynthesis</keyword>
<organism evidence="12 13">
    <name type="scientific">Salinispira pacifica</name>
    <dbReference type="NCBI Taxonomy" id="1307761"/>
    <lineage>
        <taxon>Bacteria</taxon>
        <taxon>Pseudomonadati</taxon>
        <taxon>Spirochaetota</taxon>
        <taxon>Spirochaetia</taxon>
        <taxon>Spirochaetales</taxon>
        <taxon>Spirochaetaceae</taxon>
        <taxon>Salinispira</taxon>
    </lineage>
</organism>
<evidence type="ECO:0000256" key="3">
    <source>
        <dbReference type="ARBA" id="ARBA00022679"/>
    </source>
</evidence>
<evidence type="ECO:0000256" key="4">
    <source>
        <dbReference type="ARBA" id="ARBA00022741"/>
    </source>
</evidence>
<evidence type="ECO:0000256" key="1">
    <source>
        <dbReference type="ARBA" id="ARBA00022490"/>
    </source>
</evidence>
<accession>V5WKF6</accession>
<evidence type="ECO:0000259" key="10">
    <source>
        <dbReference type="Pfam" id="PF00288"/>
    </source>
</evidence>
<keyword evidence="4" id="KW-0547">Nucleotide-binding</keyword>
<name>V5WKF6_9SPIO</name>
<dbReference type="PRINTS" id="PR00959">
    <property type="entry name" value="MEVGALKINASE"/>
</dbReference>
<dbReference type="InterPro" id="IPR036554">
    <property type="entry name" value="GHMP_kinase_C_sf"/>
</dbReference>
<dbReference type="PANTHER" id="PTHR43290:SF2">
    <property type="entry name" value="MEVALONATE KINASE"/>
    <property type="match status" value="1"/>
</dbReference>
<keyword evidence="1" id="KW-0963">Cytoplasm</keyword>
<dbReference type="EMBL" id="CP006939">
    <property type="protein sequence ID" value="AHC16312.1"/>
    <property type="molecule type" value="Genomic_DNA"/>
</dbReference>
<dbReference type="UniPathway" id="UPA00057">
    <property type="reaction ID" value="UER00098"/>
</dbReference>
<dbReference type="PATRIC" id="fig|1307761.3.peg.2955"/>
<dbReference type="GO" id="GO:0019287">
    <property type="term" value="P:isopentenyl diphosphate biosynthetic process, mevalonate pathway"/>
    <property type="evidence" value="ECO:0007669"/>
    <property type="project" value="UniProtKB-UniPathway"/>
</dbReference>
<keyword evidence="5 12" id="KW-0418">Kinase</keyword>
<dbReference type="InterPro" id="IPR020568">
    <property type="entry name" value="Ribosomal_Su5_D2-typ_SF"/>
</dbReference>
<gene>
    <name evidence="12" type="ORF">L21SP2_2966</name>
</gene>
<dbReference type="RefSeq" id="WP_024269209.1">
    <property type="nucleotide sequence ID" value="NC_023035.1"/>
</dbReference>
<dbReference type="InterPro" id="IPR006204">
    <property type="entry name" value="GHMP_kinase_N_dom"/>
</dbReference>
<feature type="domain" description="GHMP kinase N-terminal" evidence="10">
    <location>
        <begin position="79"/>
        <end position="167"/>
    </location>
</feature>
<dbReference type="PANTHER" id="PTHR43290">
    <property type="entry name" value="MEVALONATE KINASE"/>
    <property type="match status" value="1"/>
</dbReference>
<feature type="domain" description="GHMP kinase C-terminal" evidence="11">
    <location>
        <begin position="287"/>
        <end position="340"/>
    </location>
</feature>
<dbReference type="AlphaFoldDB" id="V5WKF6"/>
<dbReference type="InterPro" id="IPR013750">
    <property type="entry name" value="GHMP_kinase_C_dom"/>
</dbReference>
<dbReference type="Pfam" id="PF08544">
    <property type="entry name" value="GHMP_kinases_C"/>
    <property type="match status" value="1"/>
</dbReference>
<keyword evidence="8" id="KW-0443">Lipid metabolism</keyword>
<keyword evidence="13" id="KW-1185">Reference proteome</keyword>
<keyword evidence="3 12" id="KW-0808">Transferase</keyword>
<sequence>MSSPGNTATYSAHGKLLLFGEHAAVYGYPALGTSLPIDLGIRVQPGAASARKLNMPDHLFPGLTAEEEDAALKLLIQARKLIPGLHFPPATYILKGSIPRSSGFGSSAALCVALARYVFSLSDKAEQGLAHLLPKFQHGWSDAEQQQYLLWHIANDLEKVFHGSPSGIDTGLAIRSGLTAFFPRSRRLPDVLPLPSPGEDIWLLYGAVPRVGNTKDLVGGIQKGMLEERPKVVEAIGKLGDIAHRAIDLLNSEHPLNGEQGGRNEHPGSISGLLGTLADKAGEQLKILQLNSPHMDRLLDKARKFGAAGGKLSGAGGGGAFWISTSGEDQARDLREQLTAFAMNRKIPLSEPLNLMKLH</sequence>
<dbReference type="eggNOG" id="COG1577">
    <property type="taxonomic scope" value="Bacteria"/>
</dbReference>
<evidence type="ECO:0000256" key="5">
    <source>
        <dbReference type="ARBA" id="ARBA00022777"/>
    </source>
</evidence>
<dbReference type="STRING" id="1307761.L21SP2_2966"/>
<dbReference type="SUPFAM" id="SSF55060">
    <property type="entry name" value="GHMP Kinase, C-terminal domain"/>
    <property type="match status" value="1"/>
</dbReference>
<keyword evidence="7" id="KW-0460">Magnesium</keyword>
<evidence type="ECO:0000256" key="9">
    <source>
        <dbReference type="ARBA" id="ARBA00029438"/>
    </source>
</evidence>
<evidence type="ECO:0000256" key="6">
    <source>
        <dbReference type="ARBA" id="ARBA00022840"/>
    </source>
</evidence>
<dbReference type="HOGENOM" id="CLU_017814_0_0_12"/>
<dbReference type="GO" id="GO:0005829">
    <property type="term" value="C:cytosol"/>
    <property type="evidence" value="ECO:0007669"/>
    <property type="project" value="TreeGrafter"/>
</dbReference>
<keyword evidence="6" id="KW-0067">ATP-binding</keyword>
<evidence type="ECO:0000256" key="7">
    <source>
        <dbReference type="ARBA" id="ARBA00022842"/>
    </source>
</evidence>
<dbReference type="Gene3D" id="3.30.70.890">
    <property type="entry name" value="GHMP kinase, C-terminal domain"/>
    <property type="match status" value="1"/>
</dbReference>
<comment type="pathway">
    <text evidence="9">Isoprenoid biosynthesis; isopentenyl diphosphate biosynthesis via mevalonate pathway; isopentenyl diphosphate from (R)-mevalonate: step 1/3.</text>
</comment>
<evidence type="ECO:0000313" key="13">
    <source>
        <dbReference type="Proteomes" id="UP000018680"/>
    </source>
</evidence>
<dbReference type="SUPFAM" id="SSF54211">
    <property type="entry name" value="Ribosomal protein S5 domain 2-like"/>
    <property type="match status" value="1"/>
</dbReference>
<dbReference type="Pfam" id="PF00288">
    <property type="entry name" value="GHMP_kinases_N"/>
    <property type="match status" value="1"/>
</dbReference>
<dbReference type="KEGG" id="slr:L21SP2_2966"/>